<keyword evidence="1" id="KW-0233">DNA recombination</keyword>
<dbReference type="Pfam" id="PF00589">
    <property type="entry name" value="Phage_integrase"/>
    <property type="match status" value="1"/>
</dbReference>
<proteinExistence type="predicted"/>
<dbReference type="GO" id="GO:0006310">
    <property type="term" value="P:DNA recombination"/>
    <property type="evidence" value="ECO:0007669"/>
    <property type="project" value="UniProtKB-KW"/>
</dbReference>
<dbReference type="InterPro" id="IPR002104">
    <property type="entry name" value="Integrase_catalytic"/>
</dbReference>
<evidence type="ECO:0000256" key="1">
    <source>
        <dbReference type="ARBA" id="ARBA00023172"/>
    </source>
</evidence>
<sequence>MRLTYLTHERPETASRAIFVRHVAPYDRPVQTGVAKRAVIAAFRRCGWDRCDPHVLRHSVASRLLREGTPMKHIADILRHRSLDTSKIYTKIDFDRLAAVALPWPGRA</sequence>
<protein>
    <recommendedName>
        <fullName evidence="2">Tyr recombinase domain-containing protein</fullName>
    </recommendedName>
</protein>
<comment type="caution">
    <text evidence="3">The sequence shown here is derived from an EMBL/GenBank/DDBJ whole genome shotgun (WGS) entry which is preliminary data.</text>
</comment>
<reference evidence="3 4" key="1">
    <citation type="submission" date="2017-09" db="EMBL/GenBank/DDBJ databases">
        <title>Comparative genomics of rhizobia isolated from Phaseolus vulgaris in China.</title>
        <authorList>
            <person name="Tong W."/>
        </authorList>
    </citation>
    <scope>NUCLEOTIDE SEQUENCE [LARGE SCALE GENOMIC DNA]</scope>
    <source>
        <strain evidence="3 4">PCH1</strain>
    </source>
</reference>
<organism evidence="3 4">
    <name type="scientific">Rhizobium fredii</name>
    <name type="common">Sinorhizobium fredii</name>
    <dbReference type="NCBI Taxonomy" id="380"/>
    <lineage>
        <taxon>Bacteria</taxon>
        <taxon>Pseudomonadati</taxon>
        <taxon>Pseudomonadota</taxon>
        <taxon>Alphaproteobacteria</taxon>
        <taxon>Hyphomicrobiales</taxon>
        <taxon>Rhizobiaceae</taxon>
        <taxon>Sinorhizobium/Ensifer group</taxon>
        <taxon>Sinorhizobium</taxon>
    </lineage>
</organism>
<dbReference type="InterPro" id="IPR013762">
    <property type="entry name" value="Integrase-like_cat_sf"/>
</dbReference>
<dbReference type="PROSITE" id="PS51898">
    <property type="entry name" value="TYR_RECOMBINASE"/>
    <property type="match status" value="1"/>
</dbReference>
<gene>
    <name evidence="3" type="ORF">CO661_27415</name>
</gene>
<dbReference type="GO" id="GO:0015074">
    <property type="term" value="P:DNA integration"/>
    <property type="evidence" value="ECO:0007669"/>
    <property type="project" value="InterPro"/>
</dbReference>
<accession>A0A2A6LR54</accession>
<dbReference type="AlphaFoldDB" id="A0A2A6LR54"/>
<dbReference type="Gene3D" id="1.10.443.10">
    <property type="entry name" value="Intergrase catalytic core"/>
    <property type="match status" value="1"/>
</dbReference>
<name>A0A2A6LR54_RHIFR</name>
<evidence type="ECO:0000313" key="4">
    <source>
        <dbReference type="Proteomes" id="UP000220353"/>
    </source>
</evidence>
<dbReference type="Proteomes" id="UP000220353">
    <property type="component" value="Unassembled WGS sequence"/>
</dbReference>
<evidence type="ECO:0000313" key="3">
    <source>
        <dbReference type="EMBL" id="PDT44807.1"/>
    </source>
</evidence>
<dbReference type="SUPFAM" id="SSF56349">
    <property type="entry name" value="DNA breaking-rejoining enzymes"/>
    <property type="match status" value="1"/>
</dbReference>
<dbReference type="InterPro" id="IPR011010">
    <property type="entry name" value="DNA_brk_join_enz"/>
</dbReference>
<dbReference type="EMBL" id="NWTC01000028">
    <property type="protein sequence ID" value="PDT44807.1"/>
    <property type="molecule type" value="Genomic_DNA"/>
</dbReference>
<dbReference type="GO" id="GO:0003677">
    <property type="term" value="F:DNA binding"/>
    <property type="evidence" value="ECO:0007669"/>
    <property type="project" value="InterPro"/>
</dbReference>
<evidence type="ECO:0000259" key="2">
    <source>
        <dbReference type="PROSITE" id="PS51898"/>
    </source>
</evidence>
<feature type="domain" description="Tyr recombinase" evidence="2">
    <location>
        <begin position="1"/>
        <end position="102"/>
    </location>
</feature>